<organism evidence="1 2">
    <name type="scientific">Irpex rosettiformis</name>
    <dbReference type="NCBI Taxonomy" id="378272"/>
    <lineage>
        <taxon>Eukaryota</taxon>
        <taxon>Fungi</taxon>
        <taxon>Dikarya</taxon>
        <taxon>Basidiomycota</taxon>
        <taxon>Agaricomycotina</taxon>
        <taxon>Agaricomycetes</taxon>
        <taxon>Polyporales</taxon>
        <taxon>Irpicaceae</taxon>
        <taxon>Irpex</taxon>
    </lineage>
</organism>
<gene>
    <name evidence="1" type="ORF">BDY19DRAFT_977202</name>
</gene>
<keyword evidence="2" id="KW-1185">Reference proteome</keyword>
<evidence type="ECO:0000313" key="1">
    <source>
        <dbReference type="EMBL" id="KAI0083613.1"/>
    </source>
</evidence>
<sequence>MSHAGGSSSRSKGMAVEGRHVSLDSVQCPKCHKHFSTKGIASHRRGLNCKPTVESAASRAGSSGNAQKNMKRAAGTPLSKSAKRGRLARQPDPEVELPTALLFGVGPSPISDDVFGITPVNDYVNAPVPPTEPPILYDSDIYSGIDEQFLAPPPCEPGPSCMASSRDSNSTSHHQSSTQPEYNIDDIKIEYHKAAGIDAQVYEFENVTRRTPGVDPDPSSKPWSPFVSRADFEFAELAHEAHLNKGQITRLLQLIKKITSHEDTFTFRNSEDVDKAWDKAKLRYPTFSKSTFCVDYKGEPQQFTLHSRSLWDWILQQVKDPQLAHQFHWDAQRLSKFDGKSWVRFFDEPWTAMKFAQVQTEITKINPRGKPIAIIIWADTSKLSTFGGQKGHFIVARIGNLPSDIRNGAALGGGRIVGFVPIVVEDPNERKKTGFVNFKNAVYHTAFRLFLEKIAHLSQVGYEVVCGDGISRLLFPYIHIISADYEEHCRFALNRGLGGLAPCPVCVIPSGTLSNLKQRHDYRSEAQAMEIFCSDGVASIKDEKMKQIGLRNVYNAFWDIANTDVHQAISFDRLHAYIIGLWKQHLFEELKRVINSLGRPVQVEFENLVKDFPRWPKLAHFSNGVLNLDYSDGNKWEDVSKIVLPVAYQVLVKPEHEGASAVALALLRVTRRWIELNLFLSFTVQTEKTIAAYERTLNRFHDALELYKVECELSGAEFVKDWDGIIKVHSQTHAANDIRLKGTINNMDTKQNEKLNGAMRDAYHRQTNFRDIEAQLGQLEDRSMVSGTIRGYIDTLDDFLDEDDDETEGLRKGKKKESWDFEHIYLGSRQNAVTLSSFVIKGCEDLAFTDFSKKLSECINDILIQEHLNLCVEQETLADVPLPPFPVVKDSDLITECRYIKVNFESKVTWRMNTDRLRCSPLFYGSPRYDSAIMLWRGEDGETQSICRLIRAFTYEVDGRKYGLALVQPFDEQVQLRAEDRELGICRVRARKRRDSVVVPIRAIIRGAVTVEDRSTNFDEYMVVDSLDEDMFLRLMPLFPERDTDMDM</sequence>
<comment type="caution">
    <text evidence="1">The sequence shown here is derived from an EMBL/GenBank/DDBJ whole genome shotgun (WGS) entry which is preliminary data.</text>
</comment>
<dbReference type="Proteomes" id="UP001055072">
    <property type="component" value="Unassembled WGS sequence"/>
</dbReference>
<dbReference type="EMBL" id="MU274959">
    <property type="protein sequence ID" value="KAI0083613.1"/>
    <property type="molecule type" value="Genomic_DNA"/>
</dbReference>
<name>A0ACB8TNN6_9APHY</name>
<evidence type="ECO:0000313" key="2">
    <source>
        <dbReference type="Proteomes" id="UP001055072"/>
    </source>
</evidence>
<proteinExistence type="predicted"/>
<reference evidence="1" key="1">
    <citation type="journal article" date="2021" name="Environ. Microbiol.">
        <title>Gene family expansions and transcriptome signatures uncover fungal adaptations to wood decay.</title>
        <authorList>
            <person name="Hage H."/>
            <person name="Miyauchi S."/>
            <person name="Viragh M."/>
            <person name="Drula E."/>
            <person name="Min B."/>
            <person name="Chaduli D."/>
            <person name="Navarro D."/>
            <person name="Favel A."/>
            <person name="Norest M."/>
            <person name="Lesage-Meessen L."/>
            <person name="Balint B."/>
            <person name="Merenyi Z."/>
            <person name="de Eugenio L."/>
            <person name="Morin E."/>
            <person name="Martinez A.T."/>
            <person name="Baldrian P."/>
            <person name="Stursova M."/>
            <person name="Martinez M.J."/>
            <person name="Novotny C."/>
            <person name="Magnuson J.K."/>
            <person name="Spatafora J.W."/>
            <person name="Maurice S."/>
            <person name="Pangilinan J."/>
            <person name="Andreopoulos W."/>
            <person name="LaButti K."/>
            <person name="Hundley H."/>
            <person name="Na H."/>
            <person name="Kuo A."/>
            <person name="Barry K."/>
            <person name="Lipzen A."/>
            <person name="Henrissat B."/>
            <person name="Riley R."/>
            <person name="Ahrendt S."/>
            <person name="Nagy L.G."/>
            <person name="Grigoriev I.V."/>
            <person name="Martin F."/>
            <person name="Rosso M.N."/>
        </authorList>
    </citation>
    <scope>NUCLEOTIDE SEQUENCE</scope>
    <source>
        <strain evidence="1">CBS 384.51</strain>
    </source>
</reference>
<accession>A0ACB8TNN6</accession>
<protein>
    <submittedName>
        <fullName evidence="1">Uncharacterized protein</fullName>
    </submittedName>
</protein>